<keyword evidence="2" id="KW-1185">Reference proteome</keyword>
<gene>
    <name evidence="1" type="ORF">Vadar_032992</name>
</gene>
<evidence type="ECO:0000313" key="2">
    <source>
        <dbReference type="Proteomes" id="UP000828048"/>
    </source>
</evidence>
<proteinExistence type="predicted"/>
<accession>A0ACB7Z959</accession>
<dbReference type="Proteomes" id="UP000828048">
    <property type="component" value="Chromosome 4"/>
</dbReference>
<organism evidence="1 2">
    <name type="scientific">Vaccinium darrowii</name>
    <dbReference type="NCBI Taxonomy" id="229202"/>
    <lineage>
        <taxon>Eukaryota</taxon>
        <taxon>Viridiplantae</taxon>
        <taxon>Streptophyta</taxon>
        <taxon>Embryophyta</taxon>
        <taxon>Tracheophyta</taxon>
        <taxon>Spermatophyta</taxon>
        <taxon>Magnoliopsida</taxon>
        <taxon>eudicotyledons</taxon>
        <taxon>Gunneridae</taxon>
        <taxon>Pentapetalae</taxon>
        <taxon>asterids</taxon>
        <taxon>Ericales</taxon>
        <taxon>Ericaceae</taxon>
        <taxon>Vaccinioideae</taxon>
        <taxon>Vaccinieae</taxon>
        <taxon>Vaccinium</taxon>
    </lineage>
</organism>
<evidence type="ECO:0000313" key="1">
    <source>
        <dbReference type="EMBL" id="KAH7861951.1"/>
    </source>
</evidence>
<reference evidence="1 2" key="1">
    <citation type="journal article" date="2021" name="Hortic Res">
        <title>High-quality reference genome and annotation aids understanding of berry development for evergreen blueberry (Vaccinium darrowii).</title>
        <authorList>
            <person name="Yu J."/>
            <person name="Hulse-Kemp A.M."/>
            <person name="Babiker E."/>
            <person name="Staton M."/>
        </authorList>
    </citation>
    <scope>NUCLEOTIDE SEQUENCE [LARGE SCALE GENOMIC DNA]</scope>
    <source>
        <strain evidence="2">cv. NJ 8807/NJ 8810</strain>
        <tissue evidence="1">Young leaf</tissue>
    </source>
</reference>
<dbReference type="EMBL" id="CM037154">
    <property type="protein sequence ID" value="KAH7861951.1"/>
    <property type="molecule type" value="Genomic_DNA"/>
</dbReference>
<name>A0ACB7Z959_9ERIC</name>
<sequence length="115" mass="12932">MADLDRSSKDTSVDSRGDDSQDSELQFSDDEETLIIRMFNLVGERWSLIAGRIPGRTAEEIEKYWNSRFKSVHRKGKGELKLPDTEISGGGKIFLIVISVLKLHGNSDTESFRNG</sequence>
<protein>
    <submittedName>
        <fullName evidence="1">Uncharacterized protein</fullName>
    </submittedName>
</protein>
<comment type="caution">
    <text evidence="1">The sequence shown here is derived from an EMBL/GenBank/DDBJ whole genome shotgun (WGS) entry which is preliminary data.</text>
</comment>